<organism evidence="8 9">
    <name type="scientific">Geomonas limicola</name>
    <dbReference type="NCBI Taxonomy" id="2740186"/>
    <lineage>
        <taxon>Bacteria</taxon>
        <taxon>Pseudomonadati</taxon>
        <taxon>Thermodesulfobacteriota</taxon>
        <taxon>Desulfuromonadia</taxon>
        <taxon>Geobacterales</taxon>
        <taxon>Geobacteraceae</taxon>
        <taxon>Geomonas</taxon>
    </lineage>
</organism>
<dbReference type="InterPro" id="IPR016181">
    <property type="entry name" value="Acyl_CoA_acyltransferase"/>
</dbReference>
<keyword evidence="4" id="KW-0573">Peptidoglycan synthesis</keyword>
<dbReference type="AlphaFoldDB" id="A0A6V8N4M2"/>
<evidence type="ECO:0000256" key="1">
    <source>
        <dbReference type="ARBA" id="ARBA00009943"/>
    </source>
</evidence>
<dbReference type="InterPro" id="IPR050644">
    <property type="entry name" value="PG_Glycine_Bridge_Synth"/>
</dbReference>
<protein>
    <recommendedName>
        <fullName evidence="7">BioF2-like acetyltransferase domain-containing protein</fullName>
    </recommendedName>
</protein>
<dbReference type="Pfam" id="PF13480">
    <property type="entry name" value="Acetyltransf_6"/>
    <property type="match status" value="1"/>
</dbReference>
<feature type="domain" description="BioF2-like acetyltransferase" evidence="7">
    <location>
        <begin position="152"/>
        <end position="284"/>
    </location>
</feature>
<keyword evidence="2" id="KW-0808">Transferase</keyword>
<comment type="similarity">
    <text evidence="1">Belongs to the FemABX family.</text>
</comment>
<dbReference type="GO" id="GO:0071555">
    <property type="term" value="P:cell wall organization"/>
    <property type="evidence" value="ECO:0007669"/>
    <property type="project" value="UniProtKB-KW"/>
</dbReference>
<evidence type="ECO:0000313" key="8">
    <source>
        <dbReference type="EMBL" id="GFO66563.1"/>
    </source>
</evidence>
<keyword evidence="3" id="KW-0133">Cell shape</keyword>
<dbReference type="InterPro" id="IPR003447">
    <property type="entry name" value="FEMABX"/>
</dbReference>
<sequence length="343" mass="38806">MTVRVIQDLDPASWDAFVQAHPEATSYHLCAWRRVIEESFGHCGHYLAALDGAGQVAGVLPLVHMKSRLFGNFLVSMPFMNYGGLLLANQEAQVPLLEAADRLRRDLGADYVELRHLDFEVPGLATRRHKVTMMLRLATDVESQWAALHFKLRNHIRKAQKNGLTAVFGGVELLDGFYDVFAHNMRDLGTPVYARSFFHNVLTTLPESTRLFAVRHQGMIIAAGLVSRHRDTLEIPWSSSLVQYRPLCANNLLYWEAISWAISEGCSYFDFGRSTPDEGTFNFKKQWGAVPVPLAWQYLMPKDARLPDLGPKSPKYQAAIRVWKRLPVRITRILGPAIVRNIP</sequence>
<dbReference type="InterPro" id="IPR038740">
    <property type="entry name" value="BioF2-like_GNAT_dom"/>
</dbReference>
<gene>
    <name evidence="8" type="ORF">GMLC_01420</name>
</gene>
<dbReference type="RefSeq" id="WP_183359098.1">
    <property type="nucleotide sequence ID" value="NZ_BLXZ01000001.1"/>
</dbReference>
<evidence type="ECO:0000256" key="4">
    <source>
        <dbReference type="ARBA" id="ARBA00022984"/>
    </source>
</evidence>
<evidence type="ECO:0000256" key="2">
    <source>
        <dbReference type="ARBA" id="ARBA00022679"/>
    </source>
</evidence>
<dbReference type="Proteomes" id="UP000587586">
    <property type="component" value="Unassembled WGS sequence"/>
</dbReference>
<dbReference type="SUPFAM" id="SSF55729">
    <property type="entry name" value="Acyl-CoA N-acyltransferases (Nat)"/>
    <property type="match status" value="2"/>
</dbReference>
<keyword evidence="6" id="KW-0961">Cell wall biogenesis/degradation</keyword>
<accession>A0A6V8N4M2</accession>
<dbReference type="GO" id="GO:0009252">
    <property type="term" value="P:peptidoglycan biosynthetic process"/>
    <property type="evidence" value="ECO:0007669"/>
    <property type="project" value="UniProtKB-KW"/>
</dbReference>
<comment type="caution">
    <text evidence="8">The sequence shown here is derived from an EMBL/GenBank/DDBJ whole genome shotgun (WGS) entry which is preliminary data.</text>
</comment>
<evidence type="ECO:0000313" key="9">
    <source>
        <dbReference type="Proteomes" id="UP000587586"/>
    </source>
</evidence>
<evidence type="ECO:0000256" key="3">
    <source>
        <dbReference type="ARBA" id="ARBA00022960"/>
    </source>
</evidence>
<dbReference type="PANTHER" id="PTHR36174">
    <property type="entry name" value="LIPID II:GLYCINE GLYCYLTRANSFERASE"/>
    <property type="match status" value="1"/>
</dbReference>
<keyword evidence="5" id="KW-0012">Acyltransferase</keyword>
<evidence type="ECO:0000256" key="5">
    <source>
        <dbReference type="ARBA" id="ARBA00023315"/>
    </source>
</evidence>
<reference evidence="9" key="1">
    <citation type="submission" date="2020-06" db="EMBL/GenBank/DDBJ databases">
        <title>Draft genomic sequecing of Geomonas sp. Red745.</title>
        <authorList>
            <person name="Itoh H."/>
            <person name="Xu Z.X."/>
            <person name="Ushijima N."/>
            <person name="Masuda Y."/>
            <person name="Shiratori Y."/>
            <person name="Senoo K."/>
        </authorList>
    </citation>
    <scope>NUCLEOTIDE SEQUENCE [LARGE SCALE GENOMIC DNA]</scope>
    <source>
        <strain evidence="9">Red745</strain>
    </source>
</reference>
<evidence type="ECO:0000256" key="6">
    <source>
        <dbReference type="ARBA" id="ARBA00023316"/>
    </source>
</evidence>
<keyword evidence="9" id="KW-1185">Reference proteome</keyword>
<dbReference type="GO" id="GO:0008360">
    <property type="term" value="P:regulation of cell shape"/>
    <property type="evidence" value="ECO:0007669"/>
    <property type="project" value="UniProtKB-KW"/>
</dbReference>
<dbReference type="GO" id="GO:0016755">
    <property type="term" value="F:aminoacyltransferase activity"/>
    <property type="evidence" value="ECO:0007669"/>
    <property type="project" value="InterPro"/>
</dbReference>
<dbReference type="PANTHER" id="PTHR36174:SF1">
    <property type="entry name" value="LIPID II:GLYCINE GLYCYLTRANSFERASE"/>
    <property type="match status" value="1"/>
</dbReference>
<dbReference type="PROSITE" id="PS51191">
    <property type="entry name" value="FEMABX"/>
    <property type="match status" value="1"/>
</dbReference>
<proteinExistence type="inferred from homology"/>
<name>A0A6V8N4M2_9BACT</name>
<dbReference type="InterPro" id="IPR017469">
    <property type="entry name" value="PEP-CTERM_FemAB-rel"/>
</dbReference>
<dbReference type="NCBIfam" id="TIGR03019">
    <property type="entry name" value="pepcterm_femAB"/>
    <property type="match status" value="1"/>
</dbReference>
<dbReference type="Gene3D" id="3.40.630.30">
    <property type="match status" value="1"/>
</dbReference>
<evidence type="ECO:0000259" key="7">
    <source>
        <dbReference type="Pfam" id="PF13480"/>
    </source>
</evidence>
<dbReference type="EMBL" id="BLXZ01000001">
    <property type="protein sequence ID" value="GFO66563.1"/>
    <property type="molecule type" value="Genomic_DNA"/>
</dbReference>